<protein>
    <submittedName>
        <fullName evidence="1">Uncharacterized protein</fullName>
    </submittedName>
</protein>
<organism evidence="1 2">
    <name type="scientific">Leptospira borgpetersenii serovar Hardjo-bovis str. Sponselee</name>
    <dbReference type="NCBI Taxonomy" id="1303729"/>
    <lineage>
        <taxon>Bacteria</taxon>
        <taxon>Pseudomonadati</taxon>
        <taxon>Spirochaetota</taxon>
        <taxon>Spirochaetia</taxon>
        <taxon>Leptospirales</taxon>
        <taxon>Leptospiraceae</taxon>
        <taxon>Leptospira</taxon>
    </lineage>
</organism>
<proteinExistence type="predicted"/>
<name>M6CEU7_LEPBO</name>
<dbReference type="RefSeq" id="WP_017860197.1">
    <property type="nucleotide sequence ID" value="NZ_ANMU01000012.1"/>
</dbReference>
<reference evidence="1 2" key="1">
    <citation type="submission" date="2013-01" db="EMBL/GenBank/DDBJ databases">
        <authorList>
            <person name="Harkins D.M."/>
            <person name="Durkin A.S."/>
            <person name="Brinkac L.M."/>
            <person name="Haft D.H."/>
            <person name="Selengut J.D."/>
            <person name="Sanka R."/>
            <person name="DePew J."/>
            <person name="Purushe J."/>
            <person name="Galloway R.L."/>
            <person name="Vinetz J.M."/>
            <person name="Sutton G.G."/>
            <person name="Nierman W.C."/>
            <person name="Fouts D.E."/>
        </authorList>
    </citation>
    <scope>NUCLEOTIDE SEQUENCE [LARGE SCALE GENOMIC DNA]</scope>
    <source>
        <strain evidence="1 2">Sponselee CDC</strain>
    </source>
</reference>
<evidence type="ECO:0000313" key="2">
    <source>
        <dbReference type="Proteomes" id="UP000011873"/>
    </source>
</evidence>
<evidence type="ECO:0000313" key="1">
    <source>
        <dbReference type="EMBL" id="EMJ84775.1"/>
    </source>
</evidence>
<sequence>MENKNPCQVKACFQKILASDSLNRNDAAMFQNYLLRFLDPKLEKEFRQNGAPSGLEKRGLYASIYHKTKKPTEGTQ</sequence>
<accession>M6CEU7</accession>
<dbReference type="Proteomes" id="UP000011873">
    <property type="component" value="Unassembled WGS sequence"/>
</dbReference>
<comment type="caution">
    <text evidence="1">The sequence shown here is derived from an EMBL/GenBank/DDBJ whole genome shotgun (WGS) entry which is preliminary data.</text>
</comment>
<dbReference type="PATRIC" id="fig|1218567.3.peg.235"/>
<gene>
    <name evidence="1" type="ORF">LEP1GSC016_1622</name>
</gene>
<dbReference type="EMBL" id="ANMU01000012">
    <property type="protein sequence ID" value="EMJ84775.1"/>
    <property type="molecule type" value="Genomic_DNA"/>
</dbReference>
<dbReference type="AlphaFoldDB" id="M6CEU7"/>